<dbReference type="OrthoDB" id="6075074at2759"/>
<dbReference type="InterPro" id="IPR036444">
    <property type="entry name" value="PLipase_A2_dom_sf"/>
</dbReference>
<keyword evidence="4" id="KW-0964">Secreted</keyword>
<keyword evidence="5" id="KW-0479">Metal-binding</keyword>
<feature type="domain" description="Phospholipase A2-like central" evidence="11">
    <location>
        <begin position="290"/>
        <end position="384"/>
    </location>
</feature>
<proteinExistence type="predicted"/>
<dbReference type="EMBL" id="NEDP02004517">
    <property type="protein sequence ID" value="OWF45364.1"/>
    <property type="molecule type" value="Genomic_DNA"/>
</dbReference>
<dbReference type="Gene3D" id="1.20.90.10">
    <property type="entry name" value="Phospholipase A2 domain"/>
    <property type="match status" value="1"/>
</dbReference>
<evidence type="ECO:0000256" key="3">
    <source>
        <dbReference type="ARBA" id="ARBA00013278"/>
    </source>
</evidence>
<protein>
    <recommendedName>
        <fullName evidence="3">phospholipase A2</fullName>
        <ecNumber evidence="3">3.1.1.4</ecNumber>
    </recommendedName>
</protein>
<keyword evidence="10" id="KW-0732">Signal</keyword>
<dbReference type="InterPro" id="IPR016090">
    <property type="entry name" value="PLA2-like_dom"/>
</dbReference>
<evidence type="ECO:0000256" key="10">
    <source>
        <dbReference type="SAM" id="SignalP"/>
    </source>
</evidence>
<dbReference type="STRING" id="6573.A0A210Q9F1"/>
<feature type="chain" id="PRO_5012758424" description="phospholipase A2" evidence="10">
    <location>
        <begin position="22"/>
        <end position="424"/>
    </location>
</feature>
<keyword evidence="7" id="KW-0106">Calcium</keyword>
<accession>A0A210Q9F1</accession>
<dbReference type="GO" id="GO:0005576">
    <property type="term" value="C:extracellular region"/>
    <property type="evidence" value="ECO:0007669"/>
    <property type="project" value="UniProtKB-SubCell"/>
</dbReference>
<organism evidence="12 13">
    <name type="scientific">Mizuhopecten yessoensis</name>
    <name type="common">Japanese scallop</name>
    <name type="synonym">Patinopecten yessoensis</name>
    <dbReference type="NCBI Taxonomy" id="6573"/>
    <lineage>
        <taxon>Eukaryota</taxon>
        <taxon>Metazoa</taxon>
        <taxon>Spiralia</taxon>
        <taxon>Lophotrochozoa</taxon>
        <taxon>Mollusca</taxon>
        <taxon>Bivalvia</taxon>
        <taxon>Autobranchia</taxon>
        <taxon>Pteriomorphia</taxon>
        <taxon>Pectinida</taxon>
        <taxon>Pectinoidea</taxon>
        <taxon>Pectinidae</taxon>
        <taxon>Mizuhopecten</taxon>
    </lineage>
</organism>
<gene>
    <name evidence="12" type="ORF">KP79_PYT16860</name>
</gene>
<keyword evidence="8" id="KW-0443">Lipid metabolism</keyword>
<feature type="signal peptide" evidence="10">
    <location>
        <begin position="1"/>
        <end position="21"/>
    </location>
</feature>
<evidence type="ECO:0000259" key="11">
    <source>
        <dbReference type="Pfam" id="PF05826"/>
    </source>
</evidence>
<evidence type="ECO:0000256" key="5">
    <source>
        <dbReference type="ARBA" id="ARBA00022723"/>
    </source>
</evidence>
<evidence type="ECO:0000256" key="4">
    <source>
        <dbReference type="ARBA" id="ARBA00022525"/>
    </source>
</evidence>
<dbReference type="Proteomes" id="UP000242188">
    <property type="component" value="Unassembled WGS sequence"/>
</dbReference>
<evidence type="ECO:0000313" key="13">
    <source>
        <dbReference type="Proteomes" id="UP000242188"/>
    </source>
</evidence>
<dbReference type="GO" id="GO:0006644">
    <property type="term" value="P:phospholipid metabolic process"/>
    <property type="evidence" value="ECO:0007669"/>
    <property type="project" value="InterPro"/>
</dbReference>
<evidence type="ECO:0000256" key="8">
    <source>
        <dbReference type="ARBA" id="ARBA00023098"/>
    </source>
</evidence>
<comment type="caution">
    <text evidence="12">The sequence shown here is derived from an EMBL/GenBank/DDBJ whole genome shotgun (WGS) entry which is preliminary data.</text>
</comment>
<evidence type="ECO:0000256" key="9">
    <source>
        <dbReference type="ARBA" id="ARBA00023157"/>
    </source>
</evidence>
<evidence type="ECO:0000256" key="7">
    <source>
        <dbReference type="ARBA" id="ARBA00022837"/>
    </source>
</evidence>
<comment type="subcellular location">
    <subcellularLocation>
        <location evidence="2">Secreted</location>
    </subcellularLocation>
</comment>
<dbReference type="InterPro" id="IPR033113">
    <property type="entry name" value="PLA2_histidine"/>
</dbReference>
<dbReference type="GO" id="GO:0004623">
    <property type="term" value="F:phospholipase A2 activity"/>
    <property type="evidence" value="ECO:0007669"/>
    <property type="project" value="UniProtKB-EC"/>
</dbReference>
<dbReference type="GO" id="GO:0046872">
    <property type="term" value="F:metal ion binding"/>
    <property type="evidence" value="ECO:0007669"/>
    <property type="project" value="UniProtKB-KW"/>
</dbReference>
<dbReference type="SUPFAM" id="SSF48619">
    <property type="entry name" value="Phospholipase A2, PLA2"/>
    <property type="match status" value="1"/>
</dbReference>
<keyword evidence="6" id="KW-0378">Hydrolase</keyword>
<dbReference type="EC" id="3.1.1.4" evidence="3"/>
<evidence type="ECO:0000256" key="2">
    <source>
        <dbReference type="ARBA" id="ARBA00004613"/>
    </source>
</evidence>
<name>A0A210Q9F1_MIZYE</name>
<dbReference type="PROSITE" id="PS00118">
    <property type="entry name" value="PA2_HIS"/>
    <property type="match status" value="1"/>
</dbReference>
<dbReference type="FunFam" id="1.20.90.10:FF:000002">
    <property type="entry name" value="Phospholipase A2 group III"/>
    <property type="match status" value="1"/>
</dbReference>
<evidence type="ECO:0000256" key="6">
    <source>
        <dbReference type="ARBA" id="ARBA00022801"/>
    </source>
</evidence>
<dbReference type="Pfam" id="PF05826">
    <property type="entry name" value="Phospholip_A2_2"/>
    <property type="match status" value="1"/>
</dbReference>
<reference evidence="12 13" key="1">
    <citation type="journal article" date="2017" name="Nat. Ecol. Evol.">
        <title>Scallop genome provides insights into evolution of bilaterian karyotype and development.</title>
        <authorList>
            <person name="Wang S."/>
            <person name="Zhang J."/>
            <person name="Jiao W."/>
            <person name="Li J."/>
            <person name="Xun X."/>
            <person name="Sun Y."/>
            <person name="Guo X."/>
            <person name="Huan P."/>
            <person name="Dong B."/>
            <person name="Zhang L."/>
            <person name="Hu X."/>
            <person name="Sun X."/>
            <person name="Wang J."/>
            <person name="Zhao C."/>
            <person name="Wang Y."/>
            <person name="Wang D."/>
            <person name="Huang X."/>
            <person name="Wang R."/>
            <person name="Lv J."/>
            <person name="Li Y."/>
            <person name="Zhang Z."/>
            <person name="Liu B."/>
            <person name="Lu W."/>
            <person name="Hui Y."/>
            <person name="Liang J."/>
            <person name="Zhou Z."/>
            <person name="Hou R."/>
            <person name="Li X."/>
            <person name="Liu Y."/>
            <person name="Li H."/>
            <person name="Ning X."/>
            <person name="Lin Y."/>
            <person name="Zhao L."/>
            <person name="Xing Q."/>
            <person name="Dou J."/>
            <person name="Li Y."/>
            <person name="Mao J."/>
            <person name="Guo H."/>
            <person name="Dou H."/>
            <person name="Li T."/>
            <person name="Mu C."/>
            <person name="Jiang W."/>
            <person name="Fu Q."/>
            <person name="Fu X."/>
            <person name="Miao Y."/>
            <person name="Liu J."/>
            <person name="Yu Q."/>
            <person name="Li R."/>
            <person name="Liao H."/>
            <person name="Li X."/>
            <person name="Kong Y."/>
            <person name="Jiang Z."/>
            <person name="Chourrout D."/>
            <person name="Li R."/>
            <person name="Bao Z."/>
        </authorList>
    </citation>
    <scope>NUCLEOTIDE SEQUENCE [LARGE SCALE GENOMIC DNA]</scope>
    <source>
        <strain evidence="12 13">PY_sf001</strain>
    </source>
</reference>
<dbReference type="GO" id="GO:0050482">
    <property type="term" value="P:arachidonate secretion"/>
    <property type="evidence" value="ECO:0007669"/>
    <property type="project" value="InterPro"/>
</dbReference>
<comment type="cofactor">
    <cofactor evidence="1">
        <name>Ca(2+)</name>
        <dbReference type="ChEBI" id="CHEBI:29108"/>
    </cofactor>
</comment>
<sequence>MPSHNGVTVLFFFAVLCGGCSREISDEELARDTKSLGRNFILVSYNDEMEKELRIAYRGVLVLETVAFENTPNKMHFKRVSDGKQIIQSVYQDGVLKDCDFGDSAQMVLEFVNEFTLKKHLFQRNNQGDVFRFYNTVENEKTQYAIKGFKSRQKLGEFKDMVKIYTEIRKCHKYVRHLKRIQRRRNRNNPDDIDFRKAYFDTTDDAALDGTLSTARGGNSPEVTYLDSNVVSEKRQKFANKSSSGSVSKFNSRRTARSATSSTYFSRDDAEALPENHERRKRSFFNKYLIFPGTKWCGRGQIAKKYDELGDDQEADVCCRDHDCCQDIIPCFSTKHNYFNYRFHAILHCDCDRRFRGCLKQSVSPMASLIGRIYFNIMGSKCFTVSMEEVCVRRSWWGRCEEYGQQEAVKIEDQEPYNYCEGRK</sequence>
<evidence type="ECO:0000256" key="1">
    <source>
        <dbReference type="ARBA" id="ARBA00001913"/>
    </source>
</evidence>
<keyword evidence="13" id="KW-1185">Reference proteome</keyword>
<dbReference type="PANTHER" id="PTHR12253">
    <property type="entry name" value="RH14732P"/>
    <property type="match status" value="1"/>
</dbReference>
<keyword evidence="9" id="KW-1015">Disulfide bond</keyword>
<evidence type="ECO:0000313" key="12">
    <source>
        <dbReference type="EMBL" id="OWF45364.1"/>
    </source>
</evidence>
<dbReference type="CDD" id="cd04704">
    <property type="entry name" value="PLA2_bee_venom_like"/>
    <property type="match status" value="1"/>
</dbReference>
<dbReference type="AlphaFoldDB" id="A0A210Q9F1"/>